<evidence type="ECO:0000256" key="1">
    <source>
        <dbReference type="SAM" id="MobiDB-lite"/>
    </source>
</evidence>
<feature type="region of interest" description="Disordered" evidence="1">
    <location>
        <begin position="22"/>
        <end position="87"/>
    </location>
</feature>
<organism evidence="2 3">
    <name type="scientific">Mesocestoides corti</name>
    <name type="common">Flatworm</name>
    <dbReference type="NCBI Taxonomy" id="53468"/>
    <lineage>
        <taxon>Eukaryota</taxon>
        <taxon>Metazoa</taxon>
        <taxon>Spiralia</taxon>
        <taxon>Lophotrochozoa</taxon>
        <taxon>Platyhelminthes</taxon>
        <taxon>Cestoda</taxon>
        <taxon>Eucestoda</taxon>
        <taxon>Cyclophyllidea</taxon>
        <taxon>Mesocestoididae</taxon>
        <taxon>Mesocestoides</taxon>
    </lineage>
</organism>
<dbReference type="Proteomes" id="UP000267029">
    <property type="component" value="Unassembled WGS sequence"/>
</dbReference>
<dbReference type="AlphaFoldDB" id="A0A0R3UR17"/>
<reference evidence="2 3" key="1">
    <citation type="submission" date="2018-10" db="EMBL/GenBank/DDBJ databases">
        <authorList>
            <consortium name="Pathogen Informatics"/>
        </authorList>
    </citation>
    <scope>NUCLEOTIDE SEQUENCE [LARGE SCALE GENOMIC DNA]</scope>
</reference>
<dbReference type="WBParaSite" id="MCU_012338-RA">
    <property type="protein sequence ID" value="MCU_012338-RA"/>
    <property type="gene ID" value="MCU_012338"/>
</dbReference>
<gene>
    <name evidence="2" type="ORF">MCOS_LOCUS10323</name>
</gene>
<evidence type="ECO:0000313" key="4">
    <source>
        <dbReference type="WBParaSite" id="MCU_012338-RA"/>
    </source>
</evidence>
<accession>A0A0R3UR17</accession>
<evidence type="ECO:0000313" key="3">
    <source>
        <dbReference type="Proteomes" id="UP000267029"/>
    </source>
</evidence>
<sequence length="101" mass="10796">MEANISLQTFNQLLDLLGEIATQPRSPTPTNSEDAVAASREQEALGQTTLGFSRRTSPNNVPPQEVSSVNFPESNAQQGQMNVNALLPAPQISDFSSLPVS</sequence>
<feature type="compositionally biased region" description="Polar residues" evidence="1">
    <location>
        <begin position="23"/>
        <end position="33"/>
    </location>
</feature>
<evidence type="ECO:0000313" key="2">
    <source>
        <dbReference type="EMBL" id="VDD84320.1"/>
    </source>
</evidence>
<keyword evidence="3" id="KW-1185">Reference proteome</keyword>
<proteinExistence type="predicted"/>
<name>A0A0R3UR17_MESCO</name>
<dbReference type="EMBL" id="UXSR01006165">
    <property type="protein sequence ID" value="VDD84320.1"/>
    <property type="molecule type" value="Genomic_DNA"/>
</dbReference>
<feature type="compositionally biased region" description="Polar residues" evidence="1">
    <location>
        <begin position="45"/>
        <end position="59"/>
    </location>
</feature>
<reference evidence="4" key="2">
    <citation type="submission" date="2019-11" db="UniProtKB">
        <authorList>
            <consortium name="WormBaseParasite"/>
        </authorList>
    </citation>
    <scope>IDENTIFICATION</scope>
</reference>
<protein>
    <submittedName>
        <fullName evidence="2 4">Uncharacterized protein</fullName>
    </submittedName>
</protein>
<feature type="compositionally biased region" description="Polar residues" evidence="1">
    <location>
        <begin position="65"/>
        <end position="83"/>
    </location>
</feature>